<dbReference type="Pfam" id="PF00237">
    <property type="entry name" value="Ribosomal_L22"/>
    <property type="match status" value="1"/>
</dbReference>
<evidence type="ECO:0000313" key="8">
    <source>
        <dbReference type="Proteomes" id="UP000244093"/>
    </source>
</evidence>
<dbReference type="GO" id="GO:0022625">
    <property type="term" value="C:cytosolic large ribosomal subunit"/>
    <property type="evidence" value="ECO:0007669"/>
    <property type="project" value="UniProtKB-UniRule"/>
</dbReference>
<comment type="function">
    <text evidence="4">The globular domain of the protein is located near the polypeptide exit tunnel on the outside of the subunit, while an extended beta-hairpin is found that lines the wall of the exit tunnel in the center of the 70S ribosome.</text>
</comment>
<gene>
    <name evidence="4" type="primary">rpl22</name>
    <name evidence="7" type="ORF">B7O98_03060</name>
</gene>
<sequence length="161" mass="18718">MPVWKYSVKVEDESKVAKAMMRDVPISLKESYEIAKVLRGMKLKDAINLLEEVINYKTPIPYVRYKLGVAHKRALPNRFERWGSPIGRYPVKAAKALLKLLRNVENNAEFKRLDVERTYIYHIAVHKGMYIKRWMPRAFARATPKFRTTVNVEVIVKEGGA</sequence>
<dbReference type="InterPro" id="IPR005721">
    <property type="entry name" value="Ribosomal_uL22_euk/arc"/>
</dbReference>
<keyword evidence="4 6" id="KW-0699">rRNA-binding</keyword>
<dbReference type="HAMAP" id="MF_01331_A">
    <property type="entry name" value="Ribosomal_uL22_A"/>
    <property type="match status" value="1"/>
</dbReference>
<dbReference type="InterPro" id="IPR001063">
    <property type="entry name" value="Ribosomal_uL22"/>
</dbReference>
<name>A0A2R7Y7P2_9CREN</name>
<dbReference type="PANTHER" id="PTHR11593">
    <property type="entry name" value="60S RIBOSOMAL PROTEIN L17"/>
    <property type="match status" value="1"/>
</dbReference>
<evidence type="ECO:0000256" key="5">
    <source>
        <dbReference type="RuleBase" id="RU004005"/>
    </source>
</evidence>
<evidence type="ECO:0000256" key="3">
    <source>
        <dbReference type="ARBA" id="ARBA00023274"/>
    </source>
</evidence>
<dbReference type="NCBIfam" id="NF003260">
    <property type="entry name" value="PRK04223.1"/>
    <property type="match status" value="1"/>
</dbReference>
<dbReference type="Gene3D" id="3.90.470.10">
    <property type="entry name" value="Ribosomal protein L22/L17"/>
    <property type="match status" value="1"/>
</dbReference>
<comment type="similarity">
    <text evidence="1 4 5">Belongs to the universal ribosomal protein uL22 family.</text>
</comment>
<dbReference type="GO" id="GO:0003735">
    <property type="term" value="F:structural constituent of ribosome"/>
    <property type="evidence" value="ECO:0007669"/>
    <property type="project" value="UniProtKB-UniRule"/>
</dbReference>
<keyword evidence="3 4" id="KW-0687">Ribonucleoprotein</keyword>
<dbReference type="InterPro" id="IPR057265">
    <property type="entry name" value="Ribosomal_uL22_arc-type"/>
</dbReference>
<dbReference type="SUPFAM" id="SSF54843">
    <property type="entry name" value="Ribosomal protein L22"/>
    <property type="match status" value="1"/>
</dbReference>
<comment type="caution">
    <text evidence="7">The sequence shown here is derived from an EMBL/GenBank/DDBJ whole genome shotgun (WGS) entry which is preliminary data.</text>
</comment>
<comment type="subunit">
    <text evidence="4 6">Part of the 50S ribosomal subunit.</text>
</comment>
<dbReference type="PANTHER" id="PTHR11593:SF10">
    <property type="entry name" value="60S RIBOSOMAL PROTEIN L17"/>
    <property type="match status" value="1"/>
</dbReference>
<evidence type="ECO:0000313" key="7">
    <source>
        <dbReference type="EMBL" id="PUA33417.1"/>
    </source>
</evidence>
<reference evidence="7" key="2">
    <citation type="journal article" date="2018" name="Syst. Appl. Microbiol.">
        <title>A new symbiotic nanoarchaeote (Candidatus Nanoclepta minutus) and its host (Zestosphaera tikiterensis gen. nov., sp. nov.) from a New Zealand hot spring.</title>
        <authorList>
            <person name="St John E."/>
            <person name="Liu Y."/>
            <person name="Podar M."/>
            <person name="Stott M.B."/>
            <person name="Meneghin J."/>
            <person name="Chen Z."/>
            <person name="Lagutin K."/>
            <person name="Mitchell K."/>
            <person name="Reysenbach A.L."/>
        </authorList>
    </citation>
    <scope>NUCLEOTIDE SEQUENCE [LARGE SCALE GENOMIC DNA]</scope>
    <source>
        <strain evidence="7">NZ3</strain>
    </source>
</reference>
<dbReference type="AlphaFoldDB" id="A0A2R7Y7P2"/>
<keyword evidence="4 6" id="KW-0694">RNA-binding</keyword>
<accession>A0A2R7Y7P2</accession>
<dbReference type="InterPro" id="IPR036394">
    <property type="entry name" value="Ribosomal_uL22_sf"/>
</dbReference>
<dbReference type="GO" id="GO:0019843">
    <property type="term" value="F:rRNA binding"/>
    <property type="evidence" value="ECO:0007669"/>
    <property type="project" value="UniProtKB-UniRule"/>
</dbReference>
<organism evidence="7 8">
    <name type="scientific">Zestosphaera tikiterensis</name>
    <dbReference type="NCBI Taxonomy" id="1973259"/>
    <lineage>
        <taxon>Archaea</taxon>
        <taxon>Thermoproteota</taxon>
        <taxon>Thermoprotei</taxon>
        <taxon>Desulfurococcales</taxon>
        <taxon>Desulfurococcaceae</taxon>
        <taxon>Zestosphaera</taxon>
    </lineage>
</organism>
<proteinExistence type="inferred from homology"/>
<dbReference type="EMBL" id="NBVN01000002">
    <property type="protein sequence ID" value="PUA33417.1"/>
    <property type="molecule type" value="Genomic_DNA"/>
</dbReference>
<evidence type="ECO:0000256" key="4">
    <source>
        <dbReference type="HAMAP-Rule" id="MF_01331"/>
    </source>
</evidence>
<evidence type="ECO:0000256" key="2">
    <source>
        <dbReference type="ARBA" id="ARBA00022980"/>
    </source>
</evidence>
<evidence type="ECO:0000256" key="6">
    <source>
        <dbReference type="RuleBase" id="RU004007"/>
    </source>
</evidence>
<protein>
    <recommendedName>
        <fullName evidence="4">Large ribosomal subunit protein uL22</fullName>
    </recommendedName>
</protein>
<dbReference type="GO" id="GO:0002181">
    <property type="term" value="P:cytoplasmic translation"/>
    <property type="evidence" value="ECO:0007669"/>
    <property type="project" value="TreeGrafter"/>
</dbReference>
<keyword evidence="2 4" id="KW-0689">Ribosomal protein</keyword>
<dbReference type="NCBIfam" id="TIGR01038">
    <property type="entry name" value="uL22_arch_euk"/>
    <property type="match status" value="1"/>
</dbReference>
<dbReference type="Proteomes" id="UP000244093">
    <property type="component" value="Unassembled WGS sequence"/>
</dbReference>
<reference evidence="7" key="1">
    <citation type="submission" date="2017-04" db="EMBL/GenBank/DDBJ databases">
        <authorList>
            <person name="Afonso C.L."/>
            <person name="Miller P.J."/>
            <person name="Scott M.A."/>
            <person name="Spackman E."/>
            <person name="Goraichik I."/>
            <person name="Dimitrov K.M."/>
            <person name="Suarez D.L."/>
            <person name="Swayne D.E."/>
        </authorList>
    </citation>
    <scope>NUCLEOTIDE SEQUENCE</scope>
    <source>
        <strain evidence="7">NZ3</strain>
    </source>
</reference>
<comment type="function">
    <text evidence="4 6">This protein binds specifically to 23S rRNA. It makes multiple contacts with different domains of the 23S rRNA in the assembled 50S subunit and ribosome.</text>
</comment>
<evidence type="ECO:0000256" key="1">
    <source>
        <dbReference type="ARBA" id="ARBA00009451"/>
    </source>
</evidence>